<keyword evidence="4" id="KW-1185">Reference proteome</keyword>
<dbReference type="Gene3D" id="3.30.70.270">
    <property type="match status" value="1"/>
</dbReference>
<evidence type="ECO:0000256" key="1">
    <source>
        <dbReference type="SAM" id="MobiDB-lite"/>
    </source>
</evidence>
<organism evidence="3 4">
    <name type="scientific">Tanacetum coccineum</name>
    <dbReference type="NCBI Taxonomy" id="301880"/>
    <lineage>
        <taxon>Eukaryota</taxon>
        <taxon>Viridiplantae</taxon>
        <taxon>Streptophyta</taxon>
        <taxon>Embryophyta</taxon>
        <taxon>Tracheophyta</taxon>
        <taxon>Spermatophyta</taxon>
        <taxon>Magnoliopsida</taxon>
        <taxon>eudicotyledons</taxon>
        <taxon>Gunneridae</taxon>
        <taxon>Pentapetalae</taxon>
        <taxon>asterids</taxon>
        <taxon>campanulids</taxon>
        <taxon>Asterales</taxon>
        <taxon>Asteraceae</taxon>
        <taxon>Asteroideae</taxon>
        <taxon>Anthemideae</taxon>
        <taxon>Anthemidinae</taxon>
        <taxon>Tanacetum</taxon>
    </lineage>
</organism>
<protein>
    <submittedName>
        <fullName evidence="3">Reverse transcriptase domain-containing protein</fullName>
    </submittedName>
</protein>
<reference evidence="3" key="1">
    <citation type="journal article" date="2022" name="Int. J. Mol. Sci.">
        <title>Draft Genome of Tanacetum Coccineum: Genomic Comparison of Closely Related Tanacetum-Family Plants.</title>
        <authorList>
            <person name="Yamashiro T."/>
            <person name="Shiraishi A."/>
            <person name="Nakayama K."/>
            <person name="Satake H."/>
        </authorList>
    </citation>
    <scope>NUCLEOTIDE SEQUENCE</scope>
</reference>
<gene>
    <name evidence="3" type="ORF">Tco_0628493</name>
</gene>
<keyword evidence="3" id="KW-0808">Transferase</keyword>
<feature type="compositionally biased region" description="Low complexity" evidence="1">
    <location>
        <begin position="49"/>
        <end position="60"/>
    </location>
</feature>
<dbReference type="PANTHER" id="PTHR34072:SF52">
    <property type="entry name" value="RIBONUCLEASE H"/>
    <property type="match status" value="1"/>
</dbReference>
<comment type="caution">
    <text evidence="3">The sequence shown here is derived from an EMBL/GenBank/DDBJ whole genome shotgun (WGS) entry which is preliminary data.</text>
</comment>
<dbReference type="Pfam" id="PF17919">
    <property type="entry name" value="RT_RNaseH_2"/>
    <property type="match status" value="1"/>
</dbReference>
<feature type="domain" description="Reverse transcriptase/retrotransposon-derived protein RNase H-like" evidence="2">
    <location>
        <begin position="188"/>
        <end position="272"/>
    </location>
</feature>
<sequence length="284" mass="32817">MIHERVMTSKLKTMQDAIEFVTELMDKKISTLTKRQAENKRKFDDTSKNNQNQQQLNKRQNTGKAYTVGHGGRNMTADLRRCVLDATITMMAHVLPNATRHYKSDCPERKNQNHENQTGGTGHVEWWMPKEEKPNKTLKTLRMRSKLKRESCLALPSLAGYYRRFIEGFLKIAKSMTKLTQRKVKFEWGDKQEAAFQLLKQKLCSAPILALPEGSEDFIAYCDASIKGLGAVLMQREKVIAYASRQLKIHKKNYTTHDLETWSSSVRFKDFEALSVWNKVYGVH</sequence>
<keyword evidence="3" id="KW-0548">Nucleotidyltransferase</keyword>
<dbReference type="Proteomes" id="UP001151760">
    <property type="component" value="Unassembled WGS sequence"/>
</dbReference>
<dbReference type="GO" id="GO:0003964">
    <property type="term" value="F:RNA-directed DNA polymerase activity"/>
    <property type="evidence" value="ECO:0007669"/>
    <property type="project" value="UniProtKB-KW"/>
</dbReference>
<feature type="compositionally biased region" description="Basic and acidic residues" evidence="1">
    <location>
        <begin position="103"/>
        <end position="113"/>
    </location>
</feature>
<name>A0ABQ4WQH6_9ASTR</name>
<evidence type="ECO:0000313" key="3">
    <source>
        <dbReference type="EMBL" id="GJS55131.1"/>
    </source>
</evidence>
<dbReference type="InterPro" id="IPR041577">
    <property type="entry name" value="RT_RNaseH_2"/>
</dbReference>
<feature type="compositionally biased region" description="Basic and acidic residues" evidence="1">
    <location>
        <begin position="33"/>
        <end position="47"/>
    </location>
</feature>
<proteinExistence type="predicted"/>
<evidence type="ECO:0000259" key="2">
    <source>
        <dbReference type="Pfam" id="PF17919"/>
    </source>
</evidence>
<dbReference type="PANTHER" id="PTHR34072">
    <property type="entry name" value="ENZYMATIC POLYPROTEIN-RELATED"/>
    <property type="match status" value="1"/>
</dbReference>
<reference evidence="3" key="2">
    <citation type="submission" date="2022-01" db="EMBL/GenBank/DDBJ databases">
        <authorList>
            <person name="Yamashiro T."/>
            <person name="Shiraishi A."/>
            <person name="Satake H."/>
            <person name="Nakayama K."/>
        </authorList>
    </citation>
    <scope>NUCLEOTIDE SEQUENCE</scope>
</reference>
<dbReference type="InterPro" id="IPR043128">
    <property type="entry name" value="Rev_trsase/Diguanyl_cyclase"/>
</dbReference>
<evidence type="ECO:0000313" key="4">
    <source>
        <dbReference type="Proteomes" id="UP001151760"/>
    </source>
</evidence>
<keyword evidence="3" id="KW-0695">RNA-directed DNA polymerase</keyword>
<dbReference type="InterPro" id="IPR043502">
    <property type="entry name" value="DNA/RNA_pol_sf"/>
</dbReference>
<accession>A0ABQ4WQH6</accession>
<feature type="region of interest" description="Disordered" evidence="1">
    <location>
        <begin position="103"/>
        <end position="123"/>
    </location>
</feature>
<dbReference type="EMBL" id="BQNB010008848">
    <property type="protein sequence ID" value="GJS55131.1"/>
    <property type="molecule type" value="Genomic_DNA"/>
</dbReference>
<feature type="region of interest" description="Disordered" evidence="1">
    <location>
        <begin position="33"/>
        <end position="71"/>
    </location>
</feature>
<dbReference type="SUPFAM" id="SSF56672">
    <property type="entry name" value="DNA/RNA polymerases"/>
    <property type="match status" value="1"/>
</dbReference>